<sequence>MTQLLQQSIEINAPATLVEQCLTDLNLMHQWLNPLLCCEPLGEVWSTEIGSRSRFMIQIPGIKPTLNVVVIDRQPGLIVWGFKGFFQGSDRWECQPLSQGTLLINSFEFKIPNPIISWGFNTFAASWTQSDMRSQLVRFKNVAEGLAKSPKYAL</sequence>
<name>A0A7H0EZ00_9CYAN</name>
<dbReference type="SUPFAM" id="SSF55961">
    <property type="entry name" value="Bet v1-like"/>
    <property type="match status" value="1"/>
</dbReference>
<protein>
    <submittedName>
        <fullName evidence="1">SRPBCC family protein</fullName>
    </submittedName>
</protein>
<dbReference type="Proteomes" id="UP000516013">
    <property type="component" value="Chromosome"/>
</dbReference>
<dbReference type="AlphaFoldDB" id="A0A7H0EZ00"/>
<dbReference type="Gene3D" id="3.30.530.20">
    <property type="match status" value="1"/>
</dbReference>
<dbReference type="EMBL" id="CP060822">
    <property type="protein sequence ID" value="QNP29016.1"/>
    <property type="molecule type" value="Genomic_DNA"/>
</dbReference>
<dbReference type="KEGG" id="ccur:IAR63_14330"/>
<dbReference type="InterPro" id="IPR019587">
    <property type="entry name" value="Polyketide_cyclase/dehydratase"/>
</dbReference>
<gene>
    <name evidence="1" type="ORF">IAR63_14330</name>
</gene>
<evidence type="ECO:0000313" key="2">
    <source>
        <dbReference type="Proteomes" id="UP000516013"/>
    </source>
</evidence>
<dbReference type="RefSeq" id="WP_187705733.1">
    <property type="nucleotide sequence ID" value="NZ_CP060822.1"/>
</dbReference>
<keyword evidence="2" id="KW-1185">Reference proteome</keyword>
<evidence type="ECO:0000313" key="1">
    <source>
        <dbReference type="EMBL" id="QNP29016.1"/>
    </source>
</evidence>
<proteinExistence type="predicted"/>
<reference evidence="1 2" key="1">
    <citation type="submission" date="2020-08" db="EMBL/GenBank/DDBJ databases">
        <title>Complete genome sequence of Raphidiopsis curvispora isolated from drinking water reservoir in South Korea.</title>
        <authorList>
            <person name="Jeong J."/>
        </authorList>
    </citation>
    <scope>NUCLEOTIDE SEQUENCE [LARGE SCALE GENOMIC DNA]</scope>
    <source>
        <strain evidence="1 2">GIHE-G1</strain>
    </source>
</reference>
<accession>A0A7H0EZ00</accession>
<dbReference type="CDD" id="cd07812">
    <property type="entry name" value="SRPBCC"/>
    <property type="match status" value="1"/>
</dbReference>
<dbReference type="InterPro" id="IPR023393">
    <property type="entry name" value="START-like_dom_sf"/>
</dbReference>
<organism evidence="1 2">
    <name type="scientific">Cylindrospermopsis curvispora GIHE-G1</name>
    <dbReference type="NCBI Taxonomy" id="2666332"/>
    <lineage>
        <taxon>Bacteria</taxon>
        <taxon>Bacillati</taxon>
        <taxon>Cyanobacteriota</taxon>
        <taxon>Cyanophyceae</taxon>
        <taxon>Nostocales</taxon>
        <taxon>Aphanizomenonaceae</taxon>
        <taxon>Cylindrospermopsis</taxon>
    </lineage>
</organism>
<dbReference type="Pfam" id="PF10604">
    <property type="entry name" value="Polyketide_cyc2"/>
    <property type="match status" value="1"/>
</dbReference>